<comment type="caution">
    <text evidence="1">The sequence shown here is derived from an EMBL/GenBank/DDBJ whole genome shotgun (WGS) entry which is preliminary data.</text>
</comment>
<proteinExistence type="predicted"/>
<gene>
    <name evidence="1" type="ORF">LCGC14_2468930</name>
</gene>
<evidence type="ECO:0000313" key="1">
    <source>
        <dbReference type="EMBL" id="KKL19093.1"/>
    </source>
</evidence>
<name>A0A0F9E4Z8_9ZZZZ</name>
<protein>
    <submittedName>
        <fullName evidence="1">Uncharacterized protein</fullName>
    </submittedName>
</protein>
<dbReference type="AlphaFoldDB" id="A0A0F9E4Z8"/>
<dbReference type="EMBL" id="LAZR01038613">
    <property type="protein sequence ID" value="KKL19093.1"/>
    <property type="molecule type" value="Genomic_DNA"/>
</dbReference>
<accession>A0A0F9E4Z8</accession>
<organism evidence="1">
    <name type="scientific">marine sediment metagenome</name>
    <dbReference type="NCBI Taxonomy" id="412755"/>
    <lineage>
        <taxon>unclassified sequences</taxon>
        <taxon>metagenomes</taxon>
        <taxon>ecological metagenomes</taxon>
    </lineage>
</organism>
<sequence length="58" mass="6189">MINITGSVMKIAQAALVVGLRDDGTYTIIKNRHSSDKYINQMILVGEDGLVKLAKGGA</sequence>
<reference evidence="1" key="1">
    <citation type="journal article" date="2015" name="Nature">
        <title>Complex archaea that bridge the gap between prokaryotes and eukaryotes.</title>
        <authorList>
            <person name="Spang A."/>
            <person name="Saw J.H."/>
            <person name="Jorgensen S.L."/>
            <person name="Zaremba-Niedzwiedzka K."/>
            <person name="Martijn J."/>
            <person name="Lind A.E."/>
            <person name="van Eijk R."/>
            <person name="Schleper C."/>
            <person name="Guy L."/>
            <person name="Ettema T.J."/>
        </authorList>
    </citation>
    <scope>NUCLEOTIDE SEQUENCE</scope>
</reference>